<keyword evidence="4" id="KW-0966">Cell projection</keyword>
<evidence type="ECO:0000256" key="5">
    <source>
        <dbReference type="ARBA" id="ARBA00044506"/>
    </source>
</evidence>
<keyword evidence="2" id="KW-0970">Cilium biogenesis/degradation</keyword>
<accession>A0ABR4Q9X6</accession>
<dbReference type="PANTHER" id="PTHR15654">
    <property type="entry name" value="COILED-COIL DOMAIN-CONTAINING PROTEIN 113-RELATED"/>
    <property type="match status" value="1"/>
</dbReference>
<dbReference type="Proteomes" id="UP001651158">
    <property type="component" value="Unassembled WGS sequence"/>
</dbReference>
<evidence type="ECO:0000259" key="7">
    <source>
        <dbReference type="Pfam" id="PF13870"/>
    </source>
</evidence>
<comment type="subcellular location">
    <subcellularLocation>
        <location evidence="1">Cell projection</location>
        <location evidence="1">Cilium</location>
    </subcellularLocation>
</comment>
<evidence type="ECO:0000313" key="8">
    <source>
        <dbReference type="EMBL" id="KAL5106346.1"/>
    </source>
</evidence>
<dbReference type="Pfam" id="PF13870">
    <property type="entry name" value="CCDC113_CCDC96_CC"/>
    <property type="match status" value="1"/>
</dbReference>
<dbReference type="PANTHER" id="PTHR15654:SF2">
    <property type="entry name" value="COILED-COIL DOMAIN-CONTAINING PROTEIN 113"/>
    <property type="match status" value="1"/>
</dbReference>
<evidence type="ECO:0000313" key="9">
    <source>
        <dbReference type="Proteomes" id="UP001651158"/>
    </source>
</evidence>
<dbReference type="InterPro" id="IPR051885">
    <property type="entry name" value="CC_CF"/>
</dbReference>
<evidence type="ECO:0000256" key="6">
    <source>
        <dbReference type="ARBA" id="ARBA00044798"/>
    </source>
</evidence>
<dbReference type="EMBL" id="JAKROA010000006">
    <property type="protein sequence ID" value="KAL5106346.1"/>
    <property type="molecule type" value="Genomic_DNA"/>
</dbReference>
<name>A0ABR4Q9X6_9CEST</name>
<evidence type="ECO:0000256" key="2">
    <source>
        <dbReference type="ARBA" id="ARBA00022794"/>
    </source>
</evidence>
<evidence type="ECO:0000256" key="4">
    <source>
        <dbReference type="ARBA" id="ARBA00023273"/>
    </source>
</evidence>
<keyword evidence="3" id="KW-0175">Coiled coil</keyword>
<feature type="domain" description="CCDC113/CCDC96 coiled-coil" evidence="7">
    <location>
        <begin position="81"/>
        <end position="266"/>
    </location>
</feature>
<comment type="similarity">
    <text evidence="5">Belongs to the CFAP263 family.</text>
</comment>
<organism evidence="8 9">
    <name type="scientific">Taenia crassiceps</name>
    <dbReference type="NCBI Taxonomy" id="6207"/>
    <lineage>
        <taxon>Eukaryota</taxon>
        <taxon>Metazoa</taxon>
        <taxon>Spiralia</taxon>
        <taxon>Lophotrochozoa</taxon>
        <taxon>Platyhelminthes</taxon>
        <taxon>Cestoda</taxon>
        <taxon>Eucestoda</taxon>
        <taxon>Cyclophyllidea</taxon>
        <taxon>Taeniidae</taxon>
        <taxon>Taenia</taxon>
    </lineage>
</organism>
<evidence type="ECO:0000256" key="3">
    <source>
        <dbReference type="ARBA" id="ARBA00023054"/>
    </source>
</evidence>
<comment type="caution">
    <text evidence="8">The sequence shown here is derived from an EMBL/GenBank/DDBJ whole genome shotgun (WGS) entry which is preliminary data.</text>
</comment>
<proteinExistence type="inferred from homology"/>
<dbReference type="InterPro" id="IPR025254">
    <property type="entry name" value="CCDC113/CCDC96_CC"/>
</dbReference>
<sequence length="284" mass="33418">MEEDLGISGGEIDYYTIEFLQEEILILRWTTIEYGGAELELKQTEQLKYNYEKFTTKKSPQPQNFVVTAEKITRFMEEVLRTQDTLVDKYRLNNSTLRSQRRKLLSQQKQKEEMGEVLHEVDFEQLKIENAQLLEIIDRKNQELLRLKLIAGRVVQSSTALKVFFSTDLPPCFQRKLTQLGQESILLQNEIKDHEEMVARATLETAQVIREKQKIETQIACLNKLMGDYSVPPVMDYVNSVREMRLLKRKAKIQSRKVDIAKTNLSRHRRIWQHLQQANALQLY</sequence>
<reference evidence="8 9" key="1">
    <citation type="journal article" date="2022" name="Front. Cell. Infect. Microbiol.">
        <title>The Genomes of Two Strains of Taenia crassiceps the Animal Model for the Study of Human Cysticercosis.</title>
        <authorList>
            <person name="Bobes R.J."/>
            <person name="Estrada K."/>
            <person name="Rios-Valencia D.G."/>
            <person name="Calderon-Gallegos A."/>
            <person name="de la Torre P."/>
            <person name="Carrero J.C."/>
            <person name="Sanchez-Flores A."/>
            <person name="Laclette J.P."/>
        </authorList>
    </citation>
    <scope>NUCLEOTIDE SEQUENCE [LARGE SCALE GENOMIC DNA]</scope>
    <source>
        <strain evidence="8">WFUcys</strain>
    </source>
</reference>
<protein>
    <recommendedName>
        <fullName evidence="6">Cilia- and flagella-associated protein 263</fullName>
    </recommendedName>
</protein>
<evidence type="ECO:0000256" key="1">
    <source>
        <dbReference type="ARBA" id="ARBA00004138"/>
    </source>
</evidence>
<gene>
    <name evidence="8" type="ORF">TcWFU_007754</name>
</gene>
<keyword evidence="9" id="KW-1185">Reference proteome</keyword>